<dbReference type="RefSeq" id="WP_155065094.1">
    <property type="nucleotide sequence ID" value="NZ_WMIF01000018.1"/>
</dbReference>
<dbReference type="PRINTS" id="PR00081">
    <property type="entry name" value="GDHRDH"/>
</dbReference>
<dbReference type="SUPFAM" id="SSF51735">
    <property type="entry name" value="NAD(P)-binding Rossmann-fold domains"/>
    <property type="match status" value="1"/>
</dbReference>
<dbReference type="CDD" id="cd05233">
    <property type="entry name" value="SDR_c"/>
    <property type="match status" value="1"/>
</dbReference>
<dbReference type="GO" id="GO:0016491">
    <property type="term" value="F:oxidoreductase activity"/>
    <property type="evidence" value="ECO:0007669"/>
    <property type="project" value="UniProtKB-KW"/>
</dbReference>
<dbReference type="FunFam" id="3.40.50.720:FF:000084">
    <property type="entry name" value="Short-chain dehydrogenase reductase"/>
    <property type="match status" value="1"/>
</dbReference>
<dbReference type="OrthoDB" id="9779623at2"/>
<dbReference type="Gene3D" id="3.40.50.720">
    <property type="entry name" value="NAD(P)-binding Rossmann-like Domain"/>
    <property type="match status" value="1"/>
</dbReference>
<comment type="caution">
    <text evidence="3">The sequence shown here is derived from an EMBL/GenBank/DDBJ whole genome shotgun (WGS) entry which is preliminary data.</text>
</comment>
<dbReference type="PRINTS" id="PR00080">
    <property type="entry name" value="SDRFAMILY"/>
</dbReference>
<sequence length="267" mass="27168">MTGQDRAEQDFAGKVALVTGTTGIGRAAALRLARGGAAVLACGIDSAANHELTALALAQGLSVTAYRADVANPDSVEAAVAEAVDLFGGLDIVVNSAAVHPYGTVLNTSWEDIRRCMEVNVGGIMLTGRHAIPEMEKRGGGAIVNLSSAQGHACQQGVAAYVASKGAIHALTRAMALDHAAAGVRVNSVSPGSIRTPILELAARKLGSELAQDEVFARFGAAHPLGRIGEPEEVAELIAFLCSDKAGFITGSDYGIDGGLTAGLAVK</sequence>
<keyword evidence="4" id="KW-1185">Reference proteome</keyword>
<reference evidence="3 4" key="1">
    <citation type="submission" date="2019-11" db="EMBL/GenBank/DDBJ databases">
        <authorList>
            <person name="Dong K."/>
        </authorList>
    </citation>
    <scope>NUCLEOTIDE SEQUENCE [LARGE SCALE GENOMIC DNA]</scope>
    <source>
        <strain evidence="3 4">JCM 17370</strain>
    </source>
</reference>
<dbReference type="PROSITE" id="PS00061">
    <property type="entry name" value="ADH_SHORT"/>
    <property type="match status" value="1"/>
</dbReference>
<dbReference type="Proteomes" id="UP000442533">
    <property type="component" value="Unassembled WGS sequence"/>
</dbReference>
<evidence type="ECO:0000313" key="3">
    <source>
        <dbReference type="EMBL" id="MTH35548.1"/>
    </source>
</evidence>
<dbReference type="InterPro" id="IPR020904">
    <property type="entry name" value="Sc_DH/Rdtase_CS"/>
</dbReference>
<proteinExistence type="inferred from homology"/>
<evidence type="ECO:0000256" key="1">
    <source>
        <dbReference type="ARBA" id="ARBA00006484"/>
    </source>
</evidence>
<dbReference type="EMBL" id="WMIF01000018">
    <property type="protein sequence ID" value="MTH35548.1"/>
    <property type="molecule type" value="Genomic_DNA"/>
</dbReference>
<keyword evidence="2" id="KW-0560">Oxidoreductase</keyword>
<protein>
    <submittedName>
        <fullName evidence="3">SDR family oxidoreductase</fullName>
    </submittedName>
</protein>
<dbReference type="PANTHER" id="PTHR24321:SF14">
    <property type="entry name" value="SHORT-CHAIN TYPE DEHYDROGENASE_REDUCTASE BLR2146-RELATED"/>
    <property type="match status" value="1"/>
</dbReference>
<dbReference type="PANTHER" id="PTHR24321">
    <property type="entry name" value="DEHYDROGENASES, SHORT CHAIN"/>
    <property type="match status" value="1"/>
</dbReference>
<dbReference type="InterPro" id="IPR002347">
    <property type="entry name" value="SDR_fam"/>
</dbReference>
<comment type="similarity">
    <text evidence="1">Belongs to the short-chain dehydrogenases/reductases (SDR) family.</text>
</comment>
<organism evidence="3 4">
    <name type="scientific">Paracoccus limosus</name>
    <dbReference type="NCBI Taxonomy" id="913252"/>
    <lineage>
        <taxon>Bacteria</taxon>
        <taxon>Pseudomonadati</taxon>
        <taxon>Pseudomonadota</taxon>
        <taxon>Alphaproteobacteria</taxon>
        <taxon>Rhodobacterales</taxon>
        <taxon>Paracoccaceae</taxon>
        <taxon>Paracoccus</taxon>
    </lineage>
</organism>
<evidence type="ECO:0000256" key="2">
    <source>
        <dbReference type="ARBA" id="ARBA00023002"/>
    </source>
</evidence>
<dbReference type="Pfam" id="PF13561">
    <property type="entry name" value="adh_short_C2"/>
    <property type="match status" value="1"/>
</dbReference>
<name>A0A844HAD2_9RHOB</name>
<accession>A0A844HAD2</accession>
<evidence type="ECO:0000313" key="4">
    <source>
        <dbReference type="Proteomes" id="UP000442533"/>
    </source>
</evidence>
<dbReference type="AlphaFoldDB" id="A0A844HAD2"/>
<dbReference type="InterPro" id="IPR036291">
    <property type="entry name" value="NAD(P)-bd_dom_sf"/>
</dbReference>
<gene>
    <name evidence="3" type="ORF">GL279_13150</name>
</gene>